<sequence length="503" mass="55308">MKLALALSLTKVFQNHQMGKGMVNFVEKYNSRLLYGGSWLLLCGCDDCLYCCAAGVLRWDVGAGAAVYPAGAVYRGSVGFSVGVVYRGGVAGYSGCMVARGISVGAVYGGNGGGGIAVAVEAQQGGGAAAGVLRCKLVNEYVKEDKLTFDKYEFLDRVHWDGFCKEKSSKEFMATSTKARASAMMNKNFSHAGRTGFTGLKENFDTIWPQLEADYDYVKQVQNERFKLFILSKAKKNKETKAYELTDDTKEKIKELVCVEQSMIKDESYFNENDDPLKRVLGPEHGGCSRTVSNVIGSTKVHGGLFNVGKHRKKNDTGRDGSRGSVPIQMVDESRIPSSSSDTSGGQNINYPPIELMNEALNPISSQRVTSSQIDNPEVITEVGYIPQQVEELDEISSLLEQQYEVGPMCFVNMLKQVEEGERTQMPTTIDRNIEDPIAPNIHGLDPKFIDPEIEIALEKIKKRPQSIQMIFQILAAFIGDDHSVTCSSPDGMHRKRYVEGLS</sequence>
<evidence type="ECO:0000256" key="1">
    <source>
        <dbReference type="SAM" id="MobiDB-lite"/>
    </source>
</evidence>
<organism evidence="2 3">
    <name type="scientific">Mikania micrantha</name>
    <name type="common">bitter vine</name>
    <dbReference type="NCBI Taxonomy" id="192012"/>
    <lineage>
        <taxon>Eukaryota</taxon>
        <taxon>Viridiplantae</taxon>
        <taxon>Streptophyta</taxon>
        <taxon>Embryophyta</taxon>
        <taxon>Tracheophyta</taxon>
        <taxon>Spermatophyta</taxon>
        <taxon>Magnoliopsida</taxon>
        <taxon>eudicotyledons</taxon>
        <taxon>Gunneridae</taxon>
        <taxon>Pentapetalae</taxon>
        <taxon>asterids</taxon>
        <taxon>campanulids</taxon>
        <taxon>Asterales</taxon>
        <taxon>Asteraceae</taxon>
        <taxon>Asteroideae</taxon>
        <taxon>Heliantheae alliance</taxon>
        <taxon>Eupatorieae</taxon>
        <taxon>Mikania</taxon>
    </lineage>
</organism>
<dbReference type="PANTHER" id="PTHR33018:SF35">
    <property type="entry name" value="ULP1 PROTEASE FAMILY CATALYTIC DOMAIN, PAPAIN-LIKE CYSTEINE PEPTIDASE SUPERFAMILY"/>
    <property type="match status" value="1"/>
</dbReference>
<feature type="region of interest" description="Disordered" evidence="1">
    <location>
        <begin position="306"/>
        <end position="346"/>
    </location>
</feature>
<proteinExistence type="predicted"/>
<gene>
    <name evidence="2" type="ORF">E3N88_24720</name>
</gene>
<dbReference type="Proteomes" id="UP000326396">
    <property type="component" value="Linkage Group LG3"/>
</dbReference>
<evidence type="ECO:0000313" key="3">
    <source>
        <dbReference type="Proteomes" id="UP000326396"/>
    </source>
</evidence>
<protein>
    <submittedName>
        <fullName evidence="2">Uncharacterized protein</fullName>
    </submittedName>
</protein>
<comment type="caution">
    <text evidence="2">The sequence shown here is derived from an EMBL/GenBank/DDBJ whole genome shotgun (WGS) entry which is preliminary data.</text>
</comment>
<feature type="compositionally biased region" description="Polar residues" evidence="1">
    <location>
        <begin position="336"/>
        <end position="346"/>
    </location>
</feature>
<dbReference type="PANTHER" id="PTHR33018">
    <property type="entry name" value="OS10G0338966 PROTEIN-RELATED"/>
    <property type="match status" value="1"/>
</dbReference>
<dbReference type="EMBL" id="SZYD01000013">
    <property type="protein sequence ID" value="KAD4384552.1"/>
    <property type="molecule type" value="Genomic_DNA"/>
</dbReference>
<evidence type="ECO:0000313" key="2">
    <source>
        <dbReference type="EMBL" id="KAD4384552.1"/>
    </source>
</evidence>
<reference evidence="2 3" key="1">
    <citation type="submission" date="2019-05" db="EMBL/GenBank/DDBJ databases">
        <title>Mikania micrantha, genome provides insights into the molecular mechanism of rapid growth.</title>
        <authorList>
            <person name="Liu B."/>
        </authorList>
    </citation>
    <scope>NUCLEOTIDE SEQUENCE [LARGE SCALE GENOMIC DNA]</scope>
    <source>
        <strain evidence="2">NLD-2019</strain>
        <tissue evidence="2">Leaf</tissue>
    </source>
</reference>
<name>A0A5N6N3M8_9ASTR</name>
<dbReference type="OrthoDB" id="1691194at2759"/>
<dbReference type="AlphaFoldDB" id="A0A5N6N3M8"/>
<keyword evidence="3" id="KW-1185">Reference proteome</keyword>
<accession>A0A5N6N3M8</accession>